<dbReference type="EMBL" id="CAJFDH010000003">
    <property type="protein sequence ID" value="CAD5213313.1"/>
    <property type="molecule type" value="Genomic_DNA"/>
</dbReference>
<keyword evidence="6" id="KW-0812">Transmembrane</keyword>
<dbReference type="GO" id="GO:0005794">
    <property type="term" value="C:Golgi apparatus"/>
    <property type="evidence" value="ECO:0007669"/>
    <property type="project" value="TreeGrafter"/>
</dbReference>
<gene>
    <name evidence="7" type="ORF">BOKJ2_LOCUS5030</name>
</gene>
<dbReference type="EMBL" id="CAJFCW020000003">
    <property type="protein sequence ID" value="CAG9100616.1"/>
    <property type="molecule type" value="Genomic_DNA"/>
</dbReference>
<dbReference type="Pfam" id="PF01150">
    <property type="entry name" value="GDA1_CD39"/>
    <property type="match status" value="1"/>
</dbReference>
<dbReference type="PROSITE" id="PS01238">
    <property type="entry name" value="GDA1_CD39_NTPASE"/>
    <property type="match status" value="1"/>
</dbReference>
<sequence>MEVDNVVDVSANLMPRRLWSVLMVSGLLFIVYLSFSSVIGSDSQVQNDIQSQIKHDPDLSYGIVIDAGSTGSRLFLYAFTSGTTNDLISVRPVKDEFNVDVVKKVSPGLSSFENSPNDAAGYYKPLLDYASKYIPEELQPFTPVFIFATAGMRLLPQQKQDEILRAVRTQLPSLTRLQVLPEHIQVIDGKWEGIYSWIAVNYVLGRFNVREDVTHHAVRDKTAGMIDMGGASVQIAFELPQDTKFAGPTLQQVNLGSLDDDSRFKYNLFVTTFLGFGVNEGSKKYDKLIDKMMAEKQTTGNVSEVPAIKDDCLPLNYIRVSSMEDGQQYVKVGTGNWDQCVSSIVKVIKEAGDCSEALKCFFGGVSAPTVDLSSIELYGFSEYWYSSHDVLSLGGRYDHNKFEEMARKYCGTSWKAIRKTEYSKIDVTRLEAQCFKSAWIHGILHDGFHVSELNNQFQSALKIRNQEVQWALGALIYQMRYFPLKLANREIIKAQHIETNSSTIYPILFIVALVIVAAMLVLIVTRQLKSANSHSFSAFKKEFGYKKLSTDSDFFMKGVRSSPSLYRGSNSADGRLYA</sequence>
<protein>
    <submittedName>
        <fullName evidence="7">Uncharacterized protein</fullName>
    </submittedName>
</protein>
<name>A0A811KC03_9BILA</name>
<organism evidence="7 8">
    <name type="scientific">Bursaphelenchus okinawaensis</name>
    <dbReference type="NCBI Taxonomy" id="465554"/>
    <lineage>
        <taxon>Eukaryota</taxon>
        <taxon>Metazoa</taxon>
        <taxon>Ecdysozoa</taxon>
        <taxon>Nematoda</taxon>
        <taxon>Chromadorea</taxon>
        <taxon>Rhabditida</taxon>
        <taxon>Tylenchina</taxon>
        <taxon>Tylenchomorpha</taxon>
        <taxon>Aphelenchoidea</taxon>
        <taxon>Aphelenchoididae</taxon>
        <taxon>Bursaphelenchus</taxon>
    </lineage>
</organism>
<dbReference type="GO" id="GO:0016020">
    <property type="term" value="C:membrane"/>
    <property type="evidence" value="ECO:0007669"/>
    <property type="project" value="TreeGrafter"/>
</dbReference>
<evidence type="ECO:0000256" key="2">
    <source>
        <dbReference type="ARBA" id="ARBA00022801"/>
    </source>
</evidence>
<dbReference type="GO" id="GO:0046036">
    <property type="term" value="P:CTP metabolic process"/>
    <property type="evidence" value="ECO:0007669"/>
    <property type="project" value="TreeGrafter"/>
</dbReference>
<dbReference type="Gene3D" id="3.30.420.40">
    <property type="match status" value="1"/>
</dbReference>
<dbReference type="GO" id="GO:0006256">
    <property type="term" value="P:UDP catabolic process"/>
    <property type="evidence" value="ECO:0007669"/>
    <property type="project" value="TreeGrafter"/>
</dbReference>
<dbReference type="AlphaFoldDB" id="A0A811KC03"/>
<dbReference type="PANTHER" id="PTHR11782:SF121">
    <property type="entry name" value="NUCLEOSIDE-DIPHOSPHATASE MIG-23"/>
    <property type="match status" value="1"/>
</dbReference>
<dbReference type="GO" id="GO:0017111">
    <property type="term" value="F:ribonucleoside triphosphate phosphatase activity"/>
    <property type="evidence" value="ECO:0007669"/>
    <property type="project" value="TreeGrafter"/>
</dbReference>
<keyword evidence="6" id="KW-1133">Transmembrane helix</keyword>
<evidence type="ECO:0000313" key="8">
    <source>
        <dbReference type="Proteomes" id="UP000614601"/>
    </source>
</evidence>
<dbReference type="PANTHER" id="PTHR11782">
    <property type="entry name" value="ADENOSINE/GUANOSINE DIPHOSPHATASE"/>
    <property type="match status" value="1"/>
</dbReference>
<keyword evidence="4" id="KW-0547">Nucleotide-binding</keyword>
<dbReference type="GO" id="GO:0005524">
    <property type="term" value="F:ATP binding"/>
    <property type="evidence" value="ECO:0007669"/>
    <property type="project" value="UniProtKB-KW"/>
</dbReference>
<dbReference type="GO" id="GO:0045134">
    <property type="term" value="F:UDP phosphatase activity"/>
    <property type="evidence" value="ECO:0007669"/>
    <property type="project" value="TreeGrafter"/>
</dbReference>
<dbReference type="Proteomes" id="UP000614601">
    <property type="component" value="Unassembled WGS sequence"/>
</dbReference>
<dbReference type="Proteomes" id="UP000783686">
    <property type="component" value="Unassembled WGS sequence"/>
</dbReference>
<dbReference type="Gene3D" id="3.30.420.150">
    <property type="entry name" value="Exopolyphosphatase. Domain 2"/>
    <property type="match status" value="1"/>
</dbReference>
<feature type="transmembrane region" description="Helical" evidence="6">
    <location>
        <begin position="504"/>
        <end position="524"/>
    </location>
</feature>
<evidence type="ECO:0000256" key="1">
    <source>
        <dbReference type="ARBA" id="ARBA00009283"/>
    </source>
</evidence>
<keyword evidence="6" id="KW-0472">Membrane</keyword>
<dbReference type="OrthoDB" id="6372431at2759"/>
<dbReference type="GO" id="GO:0004382">
    <property type="term" value="F:GDP phosphatase activity"/>
    <property type="evidence" value="ECO:0007669"/>
    <property type="project" value="TreeGrafter"/>
</dbReference>
<feature type="active site" description="Proton acceptor" evidence="3">
    <location>
        <position position="192"/>
    </location>
</feature>
<keyword evidence="2 5" id="KW-0378">Hydrolase</keyword>
<keyword evidence="8" id="KW-1185">Reference proteome</keyword>
<accession>A0A811KC03</accession>
<evidence type="ECO:0000256" key="5">
    <source>
        <dbReference type="RuleBase" id="RU003833"/>
    </source>
</evidence>
<evidence type="ECO:0000256" key="3">
    <source>
        <dbReference type="PIRSR" id="PIRSR600407-1"/>
    </source>
</evidence>
<proteinExistence type="inferred from homology"/>
<evidence type="ECO:0000256" key="4">
    <source>
        <dbReference type="PIRSR" id="PIRSR600407-2"/>
    </source>
</evidence>
<feature type="transmembrane region" description="Helical" evidence="6">
    <location>
        <begin position="18"/>
        <end position="39"/>
    </location>
</feature>
<feature type="binding site" evidence="4">
    <location>
        <begin position="230"/>
        <end position="234"/>
    </location>
    <ligand>
        <name>ATP</name>
        <dbReference type="ChEBI" id="CHEBI:30616"/>
    </ligand>
</feature>
<evidence type="ECO:0000256" key="6">
    <source>
        <dbReference type="SAM" id="Phobius"/>
    </source>
</evidence>
<keyword evidence="4" id="KW-0067">ATP-binding</keyword>
<reference evidence="7" key="1">
    <citation type="submission" date="2020-09" db="EMBL/GenBank/DDBJ databases">
        <authorList>
            <person name="Kikuchi T."/>
        </authorList>
    </citation>
    <scope>NUCLEOTIDE SEQUENCE</scope>
    <source>
        <strain evidence="7">SH1</strain>
    </source>
</reference>
<comment type="caution">
    <text evidence="7">The sequence shown here is derived from an EMBL/GenBank/DDBJ whole genome shotgun (WGS) entry which is preliminary data.</text>
</comment>
<comment type="similarity">
    <text evidence="1 5">Belongs to the GDA1/CD39 NTPase family.</text>
</comment>
<dbReference type="InterPro" id="IPR000407">
    <property type="entry name" value="GDA1_CD39_NTPase"/>
</dbReference>
<evidence type="ECO:0000313" key="7">
    <source>
        <dbReference type="EMBL" id="CAD5213313.1"/>
    </source>
</evidence>